<protein>
    <submittedName>
        <fullName evidence="2">Uncharacterized protein</fullName>
    </submittedName>
</protein>
<comment type="caution">
    <text evidence="2">The sequence shown here is derived from an EMBL/GenBank/DDBJ whole genome shotgun (WGS) entry which is preliminary data.</text>
</comment>
<name>A0AB34G2U0_9HYPO</name>
<proteinExistence type="predicted"/>
<dbReference type="Proteomes" id="UP001163105">
    <property type="component" value="Unassembled WGS sequence"/>
</dbReference>
<keyword evidence="1" id="KW-0472">Membrane</keyword>
<keyword evidence="1" id="KW-1133">Transmembrane helix</keyword>
<keyword evidence="3" id="KW-1185">Reference proteome</keyword>
<organism evidence="2 3">
    <name type="scientific">Purpureocillium lavendulum</name>
    <dbReference type="NCBI Taxonomy" id="1247861"/>
    <lineage>
        <taxon>Eukaryota</taxon>
        <taxon>Fungi</taxon>
        <taxon>Dikarya</taxon>
        <taxon>Ascomycota</taxon>
        <taxon>Pezizomycotina</taxon>
        <taxon>Sordariomycetes</taxon>
        <taxon>Hypocreomycetidae</taxon>
        <taxon>Hypocreales</taxon>
        <taxon>Ophiocordycipitaceae</taxon>
        <taxon>Purpureocillium</taxon>
    </lineage>
</organism>
<feature type="transmembrane region" description="Helical" evidence="1">
    <location>
        <begin position="12"/>
        <end position="39"/>
    </location>
</feature>
<reference evidence="2" key="1">
    <citation type="submission" date="2023-01" db="EMBL/GenBank/DDBJ databases">
        <title>The growth and conidiation of Purpureocillium lavendulum are regulated by nitrogen source and histone H3K14 acetylation.</title>
        <authorList>
            <person name="Tang P."/>
            <person name="Han J."/>
            <person name="Zhang C."/>
            <person name="Tang P."/>
            <person name="Qi F."/>
            <person name="Zhang K."/>
            <person name="Liang L."/>
        </authorList>
    </citation>
    <scope>NUCLEOTIDE SEQUENCE</scope>
    <source>
        <strain evidence="2">YMF1.00683</strain>
    </source>
</reference>
<sequence length="128" mass="14175">MVLGRTQPPPTVAAITAVTIVTAVAVVNAVAAVTTGLSVQPTWQWHFRLLLEWNFTGYGAHWEGVFLDEKTDIFRIQQIEAGPDNVPVSAIALLKGRRWRASRNELLWEDICSVNLAEYSEDVANNIS</sequence>
<keyword evidence="1" id="KW-0812">Transmembrane</keyword>
<accession>A0AB34G2U0</accession>
<evidence type="ECO:0000313" key="3">
    <source>
        <dbReference type="Proteomes" id="UP001163105"/>
    </source>
</evidence>
<dbReference type="EMBL" id="JAQHRD010000001">
    <property type="protein sequence ID" value="KAJ6445930.1"/>
    <property type="molecule type" value="Genomic_DNA"/>
</dbReference>
<evidence type="ECO:0000256" key="1">
    <source>
        <dbReference type="SAM" id="Phobius"/>
    </source>
</evidence>
<gene>
    <name evidence="2" type="ORF">O9K51_00695</name>
</gene>
<dbReference type="AlphaFoldDB" id="A0AB34G2U0"/>
<evidence type="ECO:0000313" key="2">
    <source>
        <dbReference type="EMBL" id="KAJ6445930.1"/>
    </source>
</evidence>